<keyword evidence="2" id="KW-0812">Transmembrane</keyword>
<evidence type="ECO:0000313" key="3">
    <source>
        <dbReference type="EMBL" id="KAE9409793.1"/>
    </source>
</evidence>
<feature type="region of interest" description="Disordered" evidence="1">
    <location>
        <begin position="357"/>
        <end position="393"/>
    </location>
</feature>
<organism evidence="3 4">
    <name type="scientific">Gymnopus androsaceus JB14</name>
    <dbReference type="NCBI Taxonomy" id="1447944"/>
    <lineage>
        <taxon>Eukaryota</taxon>
        <taxon>Fungi</taxon>
        <taxon>Dikarya</taxon>
        <taxon>Basidiomycota</taxon>
        <taxon>Agaricomycotina</taxon>
        <taxon>Agaricomycetes</taxon>
        <taxon>Agaricomycetidae</taxon>
        <taxon>Agaricales</taxon>
        <taxon>Marasmiineae</taxon>
        <taxon>Omphalotaceae</taxon>
        <taxon>Gymnopus</taxon>
    </lineage>
</organism>
<feature type="compositionally biased region" description="Basic and acidic residues" evidence="1">
    <location>
        <begin position="382"/>
        <end position="393"/>
    </location>
</feature>
<gene>
    <name evidence="3" type="ORF">BT96DRAFT_1012150</name>
</gene>
<keyword evidence="2" id="KW-0472">Membrane</keyword>
<proteinExistence type="predicted"/>
<keyword evidence="2" id="KW-1133">Transmembrane helix</keyword>
<keyword evidence="4" id="KW-1185">Reference proteome</keyword>
<dbReference type="OrthoDB" id="3981028at2759"/>
<feature type="compositionally biased region" description="Low complexity" evidence="1">
    <location>
        <begin position="284"/>
        <end position="302"/>
    </location>
</feature>
<dbReference type="AlphaFoldDB" id="A0A6A4IJK3"/>
<accession>A0A6A4IJK3</accession>
<dbReference type="Proteomes" id="UP000799118">
    <property type="component" value="Unassembled WGS sequence"/>
</dbReference>
<dbReference type="EMBL" id="ML769386">
    <property type="protein sequence ID" value="KAE9409793.1"/>
    <property type="molecule type" value="Genomic_DNA"/>
</dbReference>
<feature type="region of interest" description="Disordered" evidence="1">
    <location>
        <begin position="284"/>
        <end position="340"/>
    </location>
</feature>
<evidence type="ECO:0000256" key="2">
    <source>
        <dbReference type="SAM" id="Phobius"/>
    </source>
</evidence>
<feature type="region of interest" description="Disordered" evidence="1">
    <location>
        <begin position="194"/>
        <end position="224"/>
    </location>
</feature>
<protein>
    <submittedName>
        <fullName evidence="3">Uncharacterized protein</fullName>
    </submittedName>
</protein>
<evidence type="ECO:0000313" key="4">
    <source>
        <dbReference type="Proteomes" id="UP000799118"/>
    </source>
</evidence>
<reference evidence="3" key="1">
    <citation type="journal article" date="2019" name="Environ. Microbiol.">
        <title>Fungal ecological strategies reflected in gene transcription - a case study of two litter decomposers.</title>
        <authorList>
            <person name="Barbi F."/>
            <person name="Kohler A."/>
            <person name="Barry K."/>
            <person name="Baskaran P."/>
            <person name="Daum C."/>
            <person name="Fauchery L."/>
            <person name="Ihrmark K."/>
            <person name="Kuo A."/>
            <person name="LaButti K."/>
            <person name="Lipzen A."/>
            <person name="Morin E."/>
            <person name="Grigoriev I.V."/>
            <person name="Henrissat B."/>
            <person name="Lindahl B."/>
            <person name="Martin F."/>
        </authorList>
    </citation>
    <scope>NUCLEOTIDE SEQUENCE</scope>
    <source>
        <strain evidence="3">JB14</strain>
    </source>
</reference>
<sequence length="525" mass="57279">MPVATSTMIANSPRNSSSVSSLKATVHTIESSSAFSEHASKDLASKRGRALEKIYNRAARAFLNRNVLLTQELLETGFKSMESVALTNSVLRKWDILRITFDTMMYASPPAANQHSNNLLSKSPQSFVDDMYARSLQLFQRAEDNTILPSQVLSTLVYSSLKTDAPDVGRRMIEDWLAGRPDTPDLSLSWISSSSSASSPLDGYDADASVYGDSPMEGPGLSETSDGYPKILELYCLQVLPKLEQWEYATDFLEYESELNVDARDSLKRSLQSLHAEAIASRLPSSSSSSFGSQFLSPPSSSTERAYSPAPSTSSSSSSLSTTSTHTVVPATPRARAAHQTVSGMSAFTANKALVEDGSMDGSEGTITPRQKPFKISSRTNGDLERQGKAEDQKSLPTFDTSILRIEFKRPSTQSECLDTSFPSQDDILLLAEKTESNDIASLMVVFVVVPVLSLLVRMLRRRQRLPATSSFNARGGADLVRRRLQTVNANAHAIGAMGKFLARTWWEIIRVVLDTVKMGGSGLV</sequence>
<name>A0A6A4IJK3_9AGAR</name>
<feature type="transmembrane region" description="Helical" evidence="2">
    <location>
        <begin position="440"/>
        <end position="457"/>
    </location>
</feature>
<feature type="compositionally biased region" description="Low complexity" evidence="1">
    <location>
        <begin position="312"/>
        <end position="325"/>
    </location>
</feature>
<evidence type="ECO:0000256" key="1">
    <source>
        <dbReference type="SAM" id="MobiDB-lite"/>
    </source>
</evidence>